<dbReference type="EMBL" id="CP051682">
    <property type="protein sequence ID" value="QJD94620.1"/>
    <property type="molecule type" value="Genomic_DNA"/>
</dbReference>
<dbReference type="GO" id="GO:0016787">
    <property type="term" value="F:hydrolase activity"/>
    <property type="evidence" value="ECO:0007669"/>
    <property type="project" value="UniProtKB-KW"/>
</dbReference>
<proteinExistence type="predicted"/>
<dbReference type="RefSeq" id="WP_169605637.1">
    <property type="nucleotide sequence ID" value="NZ_CP051682.1"/>
</dbReference>
<organism evidence="3 4">
    <name type="scientific">Mucilaginibacter robiniae</name>
    <dbReference type="NCBI Taxonomy" id="2728022"/>
    <lineage>
        <taxon>Bacteria</taxon>
        <taxon>Pseudomonadati</taxon>
        <taxon>Bacteroidota</taxon>
        <taxon>Sphingobacteriia</taxon>
        <taxon>Sphingobacteriales</taxon>
        <taxon>Sphingobacteriaceae</taxon>
        <taxon>Mucilaginibacter</taxon>
    </lineage>
</organism>
<dbReference type="InterPro" id="IPR011050">
    <property type="entry name" value="Pectin_lyase_fold/virulence"/>
</dbReference>
<dbReference type="InterPro" id="IPR051801">
    <property type="entry name" value="GH28_Enzymes"/>
</dbReference>
<dbReference type="PANTHER" id="PTHR31339:SF9">
    <property type="entry name" value="PLASMIN AND FIBRONECTIN-BINDING PROTEIN A"/>
    <property type="match status" value="1"/>
</dbReference>
<dbReference type="PANTHER" id="PTHR31339">
    <property type="entry name" value="PECTIN LYASE-RELATED"/>
    <property type="match status" value="1"/>
</dbReference>
<dbReference type="Pfam" id="PF13229">
    <property type="entry name" value="Beta_helix"/>
    <property type="match status" value="1"/>
</dbReference>
<reference evidence="3 4" key="1">
    <citation type="submission" date="2020-04" db="EMBL/GenBank/DDBJ databases">
        <title>Genome sequencing of novel species.</title>
        <authorList>
            <person name="Heo J."/>
            <person name="Kim S.-J."/>
            <person name="Kim J.-S."/>
            <person name="Hong S.-B."/>
            <person name="Kwon S.-W."/>
        </authorList>
    </citation>
    <scope>NUCLEOTIDE SEQUENCE [LARGE SCALE GENOMIC DNA]</scope>
    <source>
        <strain evidence="3 4">F39-2</strain>
    </source>
</reference>
<keyword evidence="1" id="KW-0812">Transmembrane</keyword>
<dbReference type="AlphaFoldDB" id="A0A7L5DU43"/>
<protein>
    <submittedName>
        <fullName evidence="3">Glycoside hydrolase</fullName>
    </submittedName>
</protein>
<evidence type="ECO:0000256" key="1">
    <source>
        <dbReference type="SAM" id="Phobius"/>
    </source>
</evidence>
<dbReference type="SUPFAM" id="SSF51126">
    <property type="entry name" value="Pectin lyase-like"/>
    <property type="match status" value="1"/>
</dbReference>
<dbReference type="Gene3D" id="2.160.20.10">
    <property type="entry name" value="Single-stranded right-handed beta-helix, Pectin lyase-like"/>
    <property type="match status" value="1"/>
</dbReference>
<keyword evidence="1" id="KW-1133">Transmembrane helix</keyword>
<keyword evidence="4" id="KW-1185">Reference proteome</keyword>
<feature type="domain" description="Right handed beta helix" evidence="2">
    <location>
        <begin position="177"/>
        <end position="283"/>
    </location>
</feature>
<accession>A0A7L5DU43</accession>
<feature type="transmembrane region" description="Helical" evidence="1">
    <location>
        <begin position="12"/>
        <end position="30"/>
    </location>
</feature>
<evidence type="ECO:0000259" key="2">
    <source>
        <dbReference type="Pfam" id="PF13229"/>
    </source>
</evidence>
<keyword evidence="3" id="KW-0378">Hydrolase</keyword>
<sequence>MTYITRKIKKPFFNIILKLLFWIIPSLSFAQHLRYNIQDIGAKGDDKTLNTDIINQTITKCFNEGGGTVVIPKGVFLTATIYLKSNVNIELKKGAVLKGVSNINLYHSFIPKTDLSRYNTVSATGNNANSAYDTVWTKALIIGESASNVTISGSGIIDGEHVFNAQGEESMRGPHTIVLANCKDIKFENITIEKAANYALLAYNLQNATFQGIHIQQGWDGIHIRGGKNILLQHCDLQTGDDAIAGGFWENFLVKNCTINSSCNGIRVIMPVKDFQVTNCRFIGPGKYPHRTSGKLHRTNMLAGIYIQPGGWGMVKGDLEGIHISNLKMHNMDNPFIFELHKGNNATDIVVENITADSIKRPIAVHSDAGYTYKNILFKNLSIHYLTNATTEAPWALGASNVQHFRLENVKFYANGKKPKTAVKLENVSFPAFVNTNVYNLNDTQEVQMINCGKIN</sequence>
<dbReference type="Proteomes" id="UP000503278">
    <property type="component" value="Chromosome"/>
</dbReference>
<dbReference type="InterPro" id="IPR006626">
    <property type="entry name" value="PbH1"/>
</dbReference>
<dbReference type="InterPro" id="IPR039448">
    <property type="entry name" value="Beta_helix"/>
</dbReference>
<keyword evidence="1" id="KW-0472">Membrane</keyword>
<dbReference type="InterPro" id="IPR012334">
    <property type="entry name" value="Pectin_lyas_fold"/>
</dbReference>
<gene>
    <name evidence="3" type="ORF">HH214_01405</name>
</gene>
<dbReference type="KEGG" id="mrob:HH214_01405"/>
<evidence type="ECO:0000313" key="3">
    <source>
        <dbReference type="EMBL" id="QJD94620.1"/>
    </source>
</evidence>
<name>A0A7L5DU43_9SPHI</name>
<dbReference type="SMART" id="SM00710">
    <property type="entry name" value="PbH1"/>
    <property type="match status" value="7"/>
</dbReference>
<evidence type="ECO:0000313" key="4">
    <source>
        <dbReference type="Proteomes" id="UP000503278"/>
    </source>
</evidence>